<evidence type="ECO:0000256" key="1">
    <source>
        <dbReference type="SAM" id="MobiDB-lite"/>
    </source>
</evidence>
<feature type="region of interest" description="Disordered" evidence="1">
    <location>
        <begin position="24"/>
        <end position="57"/>
    </location>
</feature>
<sequence>MTRLALPAILVIGAFSSAALAAPVSASPWSPTGTPTPLPEHSVASSQAHRVSSIDVHSRELTTRELAVSTSLEPKTRSNPNLIARDEGIPRIPWSDLTAGEKQALDESRLHRGVPKNAADLDLDDWQVLAKYMEAEVEATRTRVQEAEDQSKIQGADQSYWKPQIEVKKMEMGIRKTSLELAESMVDRLAKKDHSPNAVPKPAESLTSTKKS</sequence>
<dbReference type="AlphaFoldDB" id="A0AA38PES9"/>
<comment type="caution">
    <text evidence="3">The sequence shown here is derived from an EMBL/GenBank/DDBJ whole genome shotgun (WGS) entry which is preliminary data.</text>
</comment>
<keyword evidence="2" id="KW-0732">Signal</keyword>
<reference evidence="3" key="1">
    <citation type="submission" date="2022-08" db="EMBL/GenBank/DDBJ databases">
        <authorList>
            <consortium name="DOE Joint Genome Institute"/>
            <person name="Min B."/>
            <person name="Riley R."/>
            <person name="Sierra-Patev S."/>
            <person name="Naranjo-Ortiz M."/>
            <person name="Looney B."/>
            <person name="Konkel Z."/>
            <person name="Slot J.C."/>
            <person name="Sakamoto Y."/>
            <person name="Steenwyk J.L."/>
            <person name="Rokas A."/>
            <person name="Carro J."/>
            <person name="Camarero S."/>
            <person name="Ferreira P."/>
            <person name="Molpeceres G."/>
            <person name="Ruiz-Duenas F.J."/>
            <person name="Serrano A."/>
            <person name="Henrissat B."/>
            <person name="Drula E."/>
            <person name="Hughes K.W."/>
            <person name="Mata J.L."/>
            <person name="Ishikawa N.K."/>
            <person name="Vargas-Isla R."/>
            <person name="Ushijima S."/>
            <person name="Smith C.A."/>
            <person name="Ahrendt S."/>
            <person name="Andreopoulos W."/>
            <person name="He G."/>
            <person name="Labutti K."/>
            <person name="Lipzen A."/>
            <person name="Ng V."/>
            <person name="Sandor L."/>
            <person name="Barry K."/>
            <person name="Martinez A.T."/>
            <person name="Xiao Y."/>
            <person name="Gibbons J.G."/>
            <person name="Terashima K."/>
            <person name="Hibbett D.S."/>
            <person name="Grigoriev I.V."/>
        </authorList>
    </citation>
    <scope>NUCLEOTIDE SEQUENCE</scope>
    <source>
        <strain evidence="3">TFB9207</strain>
    </source>
</reference>
<dbReference type="Proteomes" id="UP001163846">
    <property type="component" value="Unassembled WGS sequence"/>
</dbReference>
<dbReference type="EMBL" id="MU806035">
    <property type="protein sequence ID" value="KAJ3841579.1"/>
    <property type="molecule type" value="Genomic_DNA"/>
</dbReference>
<evidence type="ECO:0000313" key="3">
    <source>
        <dbReference type="EMBL" id="KAJ3841579.1"/>
    </source>
</evidence>
<feature type="region of interest" description="Disordered" evidence="1">
    <location>
        <begin position="188"/>
        <end position="212"/>
    </location>
</feature>
<organism evidence="3 4">
    <name type="scientific">Lentinula raphanica</name>
    <dbReference type="NCBI Taxonomy" id="153919"/>
    <lineage>
        <taxon>Eukaryota</taxon>
        <taxon>Fungi</taxon>
        <taxon>Dikarya</taxon>
        <taxon>Basidiomycota</taxon>
        <taxon>Agaricomycotina</taxon>
        <taxon>Agaricomycetes</taxon>
        <taxon>Agaricomycetidae</taxon>
        <taxon>Agaricales</taxon>
        <taxon>Marasmiineae</taxon>
        <taxon>Omphalotaceae</taxon>
        <taxon>Lentinula</taxon>
    </lineage>
</organism>
<protein>
    <submittedName>
        <fullName evidence="3">Uncharacterized protein</fullName>
    </submittedName>
</protein>
<evidence type="ECO:0000313" key="4">
    <source>
        <dbReference type="Proteomes" id="UP001163846"/>
    </source>
</evidence>
<proteinExistence type="predicted"/>
<keyword evidence="4" id="KW-1185">Reference proteome</keyword>
<gene>
    <name evidence="3" type="ORF">F5878DRAFT_609986</name>
</gene>
<accession>A0AA38PES9</accession>
<feature type="chain" id="PRO_5041221467" evidence="2">
    <location>
        <begin position="22"/>
        <end position="212"/>
    </location>
</feature>
<name>A0AA38PES9_9AGAR</name>
<evidence type="ECO:0000256" key="2">
    <source>
        <dbReference type="SAM" id="SignalP"/>
    </source>
</evidence>
<feature type="signal peptide" evidence="2">
    <location>
        <begin position="1"/>
        <end position="21"/>
    </location>
</feature>